<dbReference type="EMBL" id="SJPV01000001">
    <property type="protein sequence ID" value="TWU42612.1"/>
    <property type="molecule type" value="Genomic_DNA"/>
</dbReference>
<dbReference type="RefSeq" id="WP_231615392.1">
    <property type="nucleotide sequence ID" value="NZ_SJPV01000001.1"/>
</dbReference>
<feature type="binding site" description="covalent" evidence="13">
    <location>
        <position position="64"/>
    </location>
    <ligand>
        <name>heme c</name>
        <dbReference type="ChEBI" id="CHEBI:61717"/>
        <label>1</label>
    </ligand>
</feature>
<evidence type="ECO:0000313" key="18">
    <source>
        <dbReference type="Proteomes" id="UP000319143"/>
    </source>
</evidence>
<evidence type="ECO:0000259" key="16">
    <source>
        <dbReference type="PROSITE" id="PS51007"/>
    </source>
</evidence>
<feature type="binding site" description="axial binding residue" evidence="14">
    <location>
        <position position="294"/>
    </location>
    <ligand>
        <name>heme c</name>
        <dbReference type="ChEBI" id="CHEBI:61717"/>
        <label>2</label>
    </ligand>
    <ligandPart>
        <name>Fe</name>
        <dbReference type="ChEBI" id="CHEBI:18248"/>
    </ligandPart>
</feature>
<feature type="domain" description="Cytochrome c" evidence="16">
    <location>
        <begin position="39"/>
        <end position="167"/>
    </location>
</feature>
<evidence type="ECO:0000256" key="6">
    <source>
        <dbReference type="ARBA" id="ARBA00022729"/>
    </source>
</evidence>
<evidence type="ECO:0000256" key="7">
    <source>
        <dbReference type="ARBA" id="ARBA00022764"/>
    </source>
</evidence>
<dbReference type="InterPro" id="IPR051395">
    <property type="entry name" value="Cytochrome_c_Peroxidase/MauG"/>
</dbReference>
<comment type="PTM">
    <text evidence="13">Binds 2 heme groups per subunit.</text>
</comment>
<keyword evidence="7" id="KW-0574">Periplasm</keyword>
<proteinExistence type="predicted"/>
<dbReference type="InterPro" id="IPR026259">
    <property type="entry name" value="MauG/Cytc_peroxidase"/>
</dbReference>
<dbReference type="GO" id="GO:0042597">
    <property type="term" value="C:periplasmic space"/>
    <property type="evidence" value="ECO:0007669"/>
    <property type="project" value="UniProtKB-SubCell"/>
</dbReference>
<organism evidence="17 18">
    <name type="scientific">Novipirellula artificiosorum</name>
    <dbReference type="NCBI Taxonomy" id="2528016"/>
    <lineage>
        <taxon>Bacteria</taxon>
        <taxon>Pseudomonadati</taxon>
        <taxon>Planctomycetota</taxon>
        <taxon>Planctomycetia</taxon>
        <taxon>Pirellulales</taxon>
        <taxon>Pirellulaceae</taxon>
        <taxon>Novipirellula</taxon>
    </lineage>
</organism>
<comment type="subcellular location">
    <subcellularLocation>
        <location evidence="1">Periplasm</location>
    </subcellularLocation>
</comment>
<keyword evidence="6 15" id="KW-0732">Signal</keyword>
<evidence type="ECO:0000313" key="17">
    <source>
        <dbReference type="EMBL" id="TWU42612.1"/>
    </source>
</evidence>
<keyword evidence="9 17" id="KW-0560">Oxidoreductase</keyword>
<evidence type="ECO:0000256" key="12">
    <source>
        <dbReference type="ARBA" id="ARBA00073576"/>
    </source>
</evidence>
<dbReference type="InterPro" id="IPR036909">
    <property type="entry name" value="Cyt_c-like_dom_sf"/>
</dbReference>
<accession>A0A5C6E153</accession>
<evidence type="ECO:0000256" key="3">
    <source>
        <dbReference type="ARBA" id="ARBA00022448"/>
    </source>
</evidence>
<dbReference type="Proteomes" id="UP000319143">
    <property type="component" value="Unassembled WGS sequence"/>
</dbReference>
<evidence type="ECO:0000256" key="10">
    <source>
        <dbReference type="ARBA" id="ARBA00023004"/>
    </source>
</evidence>
<evidence type="ECO:0000256" key="5">
    <source>
        <dbReference type="ARBA" id="ARBA00022723"/>
    </source>
</evidence>
<dbReference type="GO" id="GO:0004130">
    <property type="term" value="F:cytochrome-c peroxidase activity"/>
    <property type="evidence" value="ECO:0007669"/>
    <property type="project" value="TreeGrafter"/>
</dbReference>
<dbReference type="GO" id="GO:0009055">
    <property type="term" value="F:electron transfer activity"/>
    <property type="evidence" value="ECO:0007669"/>
    <property type="project" value="InterPro"/>
</dbReference>
<sequence length="347" mass="37750" precursor="true">MKLTSHMIVLVTLALTCSANAWETLPTTAGPTAEPASQEMIELGKQLFFDPRLSLTGTVSCNTCHNLMEGGDDGRETSMGIHGRTGPRNAPTVWNSVFQGSQFWDGRAATLEEQAQGPIVAAPEMGMPDHNHALQRIAKIPGYQASFQSVFGSENALTLENAVNAIAAFERTLITPHSDFDRYLDGEEHAMNAQQIAGMGRFESVGCTECHDGPALNGWQPGDVESVFQEFPRSMDSGLVDRYQLAADLGRFAVTQAESDKHLFKVPTLRNILLTAPYFHHGRVSTIHEAIDVMAQTQLDTELSGAEIAEIAAFFAALDGRFPELPLPRLPSRAGESVIDEPEVLDE</sequence>
<gene>
    <name evidence="17" type="primary">ccp_2</name>
    <name evidence="17" type="ORF">Poly41_09100</name>
</gene>
<protein>
    <recommendedName>
        <fullName evidence="12">Methylamine utilization protein MauG</fullName>
    </recommendedName>
</protein>
<dbReference type="GO" id="GO:0020037">
    <property type="term" value="F:heme binding"/>
    <property type="evidence" value="ECO:0007669"/>
    <property type="project" value="InterPro"/>
</dbReference>
<comment type="function">
    <text evidence="11">Involved in methylamine metabolism. Essential for the maturation of the beta subunit of MADH, presumably via a step in the biosynthesis of tryptophan tryptophylquinone (TTQ), the cofactor of MADH.</text>
</comment>
<evidence type="ECO:0000256" key="13">
    <source>
        <dbReference type="PIRSR" id="PIRSR000294-1"/>
    </source>
</evidence>
<keyword evidence="3" id="KW-0813">Transport</keyword>
<evidence type="ECO:0000256" key="9">
    <source>
        <dbReference type="ARBA" id="ARBA00023002"/>
    </source>
</evidence>
<dbReference type="FunFam" id="1.10.760.10:FF:000019">
    <property type="entry name" value="Di-heme cytochrome C peroxidase"/>
    <property type="match status" value="1"/>
</dbReference>
<dbReference type="GO" id="GO:0046872">
    <property type="term" value="F:metal ion binding"/>
    <property type="evidence" value="ECO:0007669"/>
    <property type="project" value="UniProtKB-KW"/>
</dbReference>
<dbReference type="PROSITE" id="PS51007">
    <property type="entry name" value="CYTC"/>
    <property type="match status" value="1"/>
</dbReference>
<evidence type="ECO:0000256" key="1">
    <source>
        <dbReference type="ARBA" id="ARBA00004418"/>
    </source>
</evidence>
<evidence type="ECO:0000256" key="14">
    <source>
        <dbReference type="PIRSR" id="PIRSR000294-2"/>
    </source>
</evidence>
<evidence type="ECO:0000256" key="11">
    <source>
        <dbReference type="ARBA" id="ARBA00058991"/>
    </source>
</evidence>
<evidence type="ECO:0000256" key="4">
    <source>
        <dbReference type="ARBA" id="ARBA00022617"/>
    </source>
</evidence>
<evidence type="ECO:0000256" key="8">
    <source>
        <dbReference type="ARBA" id="ARBA00022982"/>
    </source>
</evidence>
<keyword evidence="17" id="KW-0575">Peroxidase</keyword>
<keyword evidence="5 14" id="KW-0479">Metal-binding</keyword>
<feature type="signal peptide" evidence="15">
    <location>
        <begin position="1"/>
        <end position="21"/>
    </location>
</feature>
<keyword evidence="8" id="KW-0249">Electron transport</keyword>
<feature type="binding site" description="covalent" evidence="13">
    <location>
        <position position="61"/>
    </location>
    <ligand>
        <name>heme c</name>
        <dbReference type="ChEBI" id="CHEBI:61717"/>
        <label>1</label>
    </ligand>
</feature>
<dbReference type="PANTHER" id="PTHR30600:SF7">
    <property type="entry name" value="CYTOCHROME C PEROXIDASE-RELATED"/>
    <property type="match status" value="1"/>
</dbReference>
<dbReference type="PIRSF" id="PIRSF000294">
    <property type="entry name" value="Cytochrome-c_peroxidase"/>
    <property type="match status" value="1"/>
</dbReference>
<dbReference type="InterPro" id="IPR009056">
    <property type="entry name" value="Cyt_c-like_dom"/>
</dbReference>
<evidence type="ECO:0000256" key="15">
    <source>
        <dbReference type="SAM" id="SignalP"/>
    </source>
</evidence>
<name>A0A5C6E153_9BACT</name>
<comment type="caution">
    <text evidence="17">The sequence shown here is derived from an EMBL/GenBank/DDBJ whole genome shotgun (WGS) entry which is preliminary data.</text>
</comment>
<keyword evidence="4 13" id="KW-0349">Heme</keyword>
<evidence type="ECO:0000256" key="2">
    <source>
        <dbReference type="ARBA" id="ARBA00004856"/>
    </source>
</evidence>
<reference evidence="17 18" key="1">
    <citation type="submission" date="2019-02" db="EMBL/GenBank/DDBJ databases">
        <title>Deep-cultivation of Planctomycetes and their phenomic and genomic characterization uncovers novel biology.</title>
        <authorList>
            <person name="Wiegand S."/>
            <person name="Jogler M."/>
            <person name="Boedeker C."/>
            <person name="Pinto D."/>
            <person name="Vollmers J."/>
            <person name="Rivas-Marin E."/>
            <person name="Kohn T."/>
            <person name="Peeters S.H."/>
            <person name="Heuer A."/>
            <person name="Rast P."/>
            <person name="Oberbeckmann S."/>
            <person name="Bunk B."/>
            <person name="Jeske O."/>
            <person name="Meyerdierks A."/>
            <person name="Storesund J.E."/>
            <person name="Kallscheuer N."/>
            <person name="Luecker S."/>
            <person name="Lage O.M."/>
            <person name="Pohl T."/>
            <person name="Merkel B.J."/>
            <person name="Hornburger P."/>
            <person name="Mueller R.-W."/>
            <person name="Bruemmer F."/>
            <person name="Labrenz M."/>
            <person name="Spormann A.M."/>
            <person name="Op Den Camp H."/>
            <person name="Overmann J."/>
            <person name="Amann R."/>
            <person name="Jetten M.S.M."/>
            <person name="Mascher T."/>
            <person name="Medema M.H."/>
            <person name="Devos D.P."/>
            <person name="Kaster A.-K."/>
            <person name="Ovreas L."/>
            <person name="Rohde M."/>
            <person name="Galperin M.Y."/>
            <person name="Jogler C."/>
        </authorList>
    </citation>
    <scope>NUCLEOTIDE SEQUENCE [LARGE SCALE GENOMIC DNA]</scope>
    <source>
        <strain evidence="17 18">Poly41</strain>
    </source>
</reference>
<dbReference type="Gene3D" id="1.10.760.10">
    <property type="entry name" value="Cytochrome c-like domain"/>
    <property type="match status" value="2"/>
</dbReference>
<feature type="binding site" description="covalent" evidence="13">
    <location>
        <position position="210"/>
    </location>
    <ligand>
        <name>heme c</name>
        <dbReference type="ChEBI" id="CHEBI:61717"/>
        <label>2</label>
    </ligand>
</feature>
<dbReference type="SUPFAM" id="SSF46626">
    <property type="entry name" value="Cytochrome c"/>
    <property type="match status" value="2"/>
</dbReference>
<feature type="binding site" description="covalent" evidence="13">
    <location>
        <position position="207"/>
    </location>
    <ligand>
        <name>heme c</name>
        <dbReference type="ChEBI" id="CHEBI:61717"/>
        <label>2</label>
    </ligand>
</feature>
<comment type="pathway">
    <text evidence="2">One-carbon metabolism; methylamine degradation.</text>
</comment>
<keyword evidence="18" id="KW-1185">Reference proteome</keyword>
<keyword evidence="10 14" id="KW-0408">Iron</keyword>
<dbReference type="PANTHER" id="PTHR30600">
    <property type="entry name" value="CYTOCHROME C PEROXIDASE-RELATED"/>
    <property type="match status" value="1"/>
</dbReference>
<dbReference type="Pfam" id="PF03150">
    <property type="entry name" value="CCP_MauG"/>
    <property type="match status" value="1"/>
</dbReference>
<dbReference type="InterPro" id="IPR004852">
    <property type="entry name" value="Di-haem_cyt_c_peroxidsae"/>
</dbReference>
<feature type="chain" id="PRO_5023123898" description="Methylamine utilization protein MauG" evidence="15">
    <location>
        <begin position="22"/>
        <end position="347"/>
    </location>
</feature>
<comment type="cofactor">
    <cofactor evidence="13">
        <name>heme</name>
        <dbReference type="ChEBI" id="CHEBI:30413"/>
    </cofactor>
    <text evidence="13">Binds 2 heme groups.</text>
</comment>
<dbReference type="AlphaFoldDB" id="A0A5C6E153"/>
<feature type="binding site" description="axial binding residue" evidence="14">
    <location>
        <position position="65"/>
    </location>
    <ligand>
        <name>heme c</name>
        <dbReference type="ChEBI" id="CHEBI:61717"/>
        <label>1</label>
    </ligand>
    <ligandPart>
        <name>Fe</name>
        <dbReference type="ChEBI" id="CHEBI:18248"/>
    </ligandPart>
</feature>
<feature type="binding site" description="axial binding residue" evidence="14">
    <location>
        <position position="211"/>
    </location>
    <ligand>
        <name>heme c</name>
        <dbReference type="ChEBI" id="CHEBI:61717"/>
        <label>2</label>
    </ligand>
    <ligandPart>
        <name>Fe</name>
        <dbReference type="ChEBI" id="CHEBI:18248"/>
    </ligandPart>
</feature>